<dbReference type="GO" id="GO:0003677">
    <property type="term" value="F:DNA binding"/>
    <property type="evidence" value="ECO:0007669"/>
    <property type="project" value="InterPro"/>
</dbReference>
<dbReference type="GO" id="GO:0004803">
    <property type="term" value="F:transposase activity"/>
    <property type="evidence" value="ECO:0007669"/>
    <property type="project" value="InterPro"/>
</dbReference>
<evidence type="ECO:0000313" key="3">
    <source>
        <dbReference type="Proteomes" id="UP001212263"/>
    </source>
</evidence>
<feature type="domain" description="Transposase IS4-like" evidence="1">
    <location>
        <begin position="41"/>
        <end position="208"/>
    </location>
</feature>
<dbReference type="SUPFAM" id="SSF53098">
    <property type="entry name" value="Ribonuclease H-like"/>
    <property type="match status" value="1"/>
</dbReference>
<protein>
    <submittedName>
        <fullName evidence="2">Transposase</fullName>
    </submittedName>
</protein>
<gene>
    <name evidence="2" type="ORF">PN645_02825</name>
</gene>
<dbReference type="Pfam" id="PF01609">
    <property type="entry name" value="DDE_Tnp_1"/>
    <property type="match status" value="1"/>
</dbReference>
<dbReference type="InterPro" id="IPR012337">
    <property type="entry name" value="RNaseH-like_sf"/>
</dbReference>
<dbReference type="Proteomes" id="UP001212263">
    <property type="component" value="Unassembled WGS sequence"/>
</dbReference>
<dbReference type="InterPro" id="IPR002559">
    <property type="entry name" value="Transposase_11"/>
</dbReference>
<evidence type="ECO:0000313" key="2">
    <source>
        <dbReference type="EMBL" id="MDB9221937.1"/>
    </source>
</evidence>
<dbReference type="AlphaFoldDB" id="A0AAW6FFG1"/>
<proteinExistence type="predicted"/>
<organism evidence="2 3">
    <name type="scientific">Odoribacter splanchnicus</name>
    <dbReference type="NCBI Taxonomy" id="28118"/>
    <lineage>
        <taxon>Bacteria</taxon>
        <taxon>Pseudomonadati</taxon>
        <taxon>Bacteroidota</taxon>
        <taxon>Bacteroidia</taxon>
        <taxon>Bacteroidales</taxon>
        <taxon>Odoribacteraceae</taxon>
        <taxon>Odoribacter</taxon>
    </lineage>
</organism>
<sequence>MTLGSIQTPDCKTLDNMGKNLVDWYSSYLISRKDKLQGISGTVVADAFFSKETFITPMCENDFHVISRFRNDVVLYYPTLEKKTGKRGHPKWFDGKIDFANLDLTRCKEYEVNKGKLYGLRVYVKALKRYVSLAVRYPMDGRTDKWQLYFSTDDSMDGREVLDYYRTRFQLEFCFRDGKQHVGITNCQSTDFRKLDFHFNASLAAVNLTEAACKRLGIAYSISSCKSFIHNAYMLERFICVFGINPDMQVIDKFFKELILFTARAA</sequence>
<dbReference type="GO" id="GO:0006313">
    <property type="term" value="P:DNA transposition"/>
    <property type="evidence" value="ECO:0007669"/>
    <property type="project" value="InterPro"/>
</dbReference>
<accession>A0AAW6FFG1</accession>
<evidence type="ECO:0000259" key="1">
    <source>
        <dbReference type="Pfam" id="PF01609"/>
    </source>
</evidence>
<dbReference type="EMBL" id="JAQMRD010000002">
    <property type="protein sequence ID" value="MDB9221937.1"/>
    <property type="molecule type" value="Genomic_DNA"/>
</dbReference>
<reference evidence="2" key="1">
    <citation type="submission" date="2023-01" db="EMBL/GenBank/DDBJ databases">
        <title>Human gut microbiome strain richness.</title>
        <authorList>
            <person name="Chen-Liaw A."/>
        </authorList>
    </citation>
    <scope>NUCLEOTIDE SEQUENCE</scope>
    <source>
        <strain evidence="2">RTP21484st1_B7_RTP21484_190118</strain>
    </source>
</reference>
<name>A0AAW6FFG1_9BACT</name>
<comment type="caution">
    <text evidence="2">The sequence shown here is derived from an EMBL/GenBank/DDBJ whole genome shotgun (WGS) entry which is preliminary data.</text>
</comment>